<name>A0A8S5SZ61_9CAUD</name>
<reference evidence="1" key="1">
    <citation type="journal article" date="2021" name="Proc. Natl. Acad. Sci. U.S.A.">
        <title>A Catalog of Tens of Thousands of Viruses from Human Metagenomes Reveals Hidden Associations with Chronic Diseases.</title>
        <authorList>
            <person name="Tisza M.J."/>
            <person name="Buck C.B."/>
        </authorList>
    </citation>
    <scope>NUCLEOTIDE SEQUENCE</scope>
    <source>
        <strain evidence="1">CtL4w2</strain>
    </source>
</reference>
<organism evidence="1">
    <name type="scientific">Siphoviridae sp. ctL4w2</name>
    <dbReference type="NCBI Taxonomy" id="2827844"/>
    <lineage>
        <taxon>Viruses</taxon>
        <taxon>Duplodnaviria</taxon>
        <taxon>Heunggongvirae</taxon>
        <taxon>Uroviricota</taxon>
        <taxon>Caudoviricetes</taxon>
    </lineage>
</organism>
<proteinExistence type="predicted"/>
<accession>A0A8S5SZ61</accession>
<dbReference type="EMBL" id="BK032709">
    <property type="protein sequence ID" value="DAF56176.1"/>
    <property type="molecule type" value="Genomic_DNA"/>
</dbReference>
<evidence type="ECO:0000313" key="1">
    <source>
        <dbReference type="EMBL" id="DAF56176.1"/>
    </source>
</evidence>
<protein>
    <submittedName>
        <fullName evidence="1">Uncharacterized protein</fullName>
    </submittedName>
</protein>
<sequence>MYGLRWCGQVEVQVSEVARVLEGIVKTSIEMHGDSDYTSYSVSAYCVDEIEVSIVAISKKEACEIKEWLKDKTGIEMEMKEIQVSPLPFEN</sequence>